<proteinExistence type="predicted"/>
<name>A0A2P9ABX1_9HYPH</name>
<dbReference type="RefSeq" id="WP_123146365.1">
    <property type="nucleotide sequence ID" value="NZ_FUIG01000013.1"/>
</dbReference>
<evidence type="ECO:0008006" key="3">
    <source>
        <dbReference type="Google" id="ProtNLM"/>
    </source>
</evidence>
<dbReference type="Proteomes" id="UP000245698">
    <property type="component" value="Unassembled WGS sequence"/>
</dbReference>
<gene>
    <name evidence="1" type="ORF">BQ8482_110569</name>
</gene>
<reference evidence="2" key="1">
    <citation type="submission" date="2016-12" db="EMBL/GenBank/DDBJ databases">
        <authorList>
            <person name="Brunel B."/>
        </authorList>
    </citation>
    <scope>NUCLEOTIDE SEQUENCE [LARGE SCALE GENOMIC DNA]</scope>
</reference>
<dbReference type="AlphaFoldDB" id="A0A2P9ABX1"/>
<dbReference type="Pfam" id="PF13148">
    <property type="entry name" value="DUF3987"/>
    <property type="match status" value="1"/>
</dbReference>
<keyword evidence="2" id="KW-1185">Reference proteome</keyword>
<dbReference type="EMBL" id="FUIG01000013">
    <property type="protein sequence ID" value="SJM28639.1"/>
    <property type="molecule type" value="Genomic_DNA"/>
</dbReference>
<evidence type="ECO:0000313" key="2">
    <source>
        <dbReference type="Proteomes" id="UP000245698"/>
    </source>
</evidence>
<dbReference type="InterPro" id="IPR025048">
    <property type="entry name" value="DUF3987"/>
</dbReference>
<accession>A0A2P9ABX1</accession>
<evidence type="ECO:0000313" key="1">
    <source>
        <dbReference type="EMBL" id="SJM28639.1"/>
    </source>
</evidence>
<organism evidence="1 2">
    <name type="scientific">Mesorhizobium delmotii</name>
    <dbReference type="NCBI Taxonomy" id="1631247"/>
    <lineage>
        <taxon>Bacteria</taxon>
        <taxon>Pseudomonadati</taxon>
        <taxon>Pseudomonadota</taxon>
        <taxon>Alphaproteobacteria</taxon>
        <taxon>Hyphomicrobiales</taxon>
        <taxon>Phyllobacteriaceae</taxon>
        <taxon>Mesorhizobium</taxon>
    </lineage>
</organism>
<sequence length="267" mass="29474">MPSAMERPTVTTSSGDSFTYDRIGRGTVQIESCTLSIIGGIQPSRIAPIVRGAMTGATNDGLIQRLQLSVWPDDNPNWKWVDRHPNGAAREAYDKVFSDLRSMDLGSTENPAVMRFAPGAQEVFRDWMSGVQVEARGSGISSVLESHILKMPKTIASLALLFELIDGGRFEVGDVSTLRALEWYEYLRSHANRLYAAGETMAEDGAKLILDRRQQLPDQFTVRAVHQRKWAGLADRDAVISAIDTLVETNHCREIEMPDTGGRPTVA</sequence>
<protein>
    <recommendedName>
        <fullName evidence="3">DUF3987 domain-containing protein</fullName>
    </recommendedName>
</protein>